<evidence type="ECO:0000313" key="5">
    <source>
        <dbReference type="EMBL" id="HJB10967.1"/>
    </source>
</evidence>
<dbReference type="SUPFAM" id="SSF53720">
    <property type="entry name" value="ALDH-like"/>
    <property type="match status" value="1"/>
</dbReference>
<dbReference type="InterPro" id="IPR015590">
    <property type="entry name" value="Aldehyde_DH_dom"/>
</dbReference>
<evidence type="ECO:0000256" key="2">
    <source>
        <dbReference type="ARBA" id="ARBA00023002"/>
    </source>
</evidence>
<evidence type="ECO:0000259" key="4">
    <source>
        <dbReference type="Pfam" id="PF00171"/>
    </source>
</evidence>
<dbReference type="Gene3D" id="3.40.309.10">
    <property type="entry name" value="Aldehyde Dehydrogenase, Chain A, domain 2"/>
    <property type="match status" value="1"/>
</dbReference>
<dbReference type="InterPro" id="IPR016163">
    <property type="entry name" value="Ald_DH_C"/>
</dbReference>
<name>A0A9D2LE05_9MICO</name>
<dbReference type="Proteomes" id="UP000823823">
    <property type="component" value="Unassembled WGS sequence"/>
</dbReference>
<keyword evidence="2" id="KW-0560">Oxidoreductase</keyword>
<dbReference type="AlphaFoldDB" id="A0A9D2LE05"/>
<organism evidence="5 6">
    <name type="scientific">Candidatus Brachybacterium merdavium</name>
    <dbReference type="NCBI Taxonomy" id="2838513"/>
    <lineage>
        <taxon>Bacteria</taxon>
        <taxon>Bacillati</taxon>
        <taxon>Actinomycetota</taxon>
        <taxon>Actinomycetes</taxon>
        <taxon>Micrococcales</taxon>
        <taxon>Dermabacteraceae</taxon>
        <taxon>Brachybacterium</taxon>
    </lineage>
</organism>
<feature type="domain" description="Aldehyde dehydrogenase" evidence="4">
    <location>
        <begin position="74"/>
        <end position="153"/>
    </location>
</feature>
<evidence type="ECO:0000256" key="3">
    <source>
        <dbReference type="SAM" id="MobiDB-lite"/>
    </source>
</evidence>
<comment type="caution">
    <text evidence="5">The sequence shown here is derived from an EMBL/GenBank/DDBJ whole genome shotgun (WGS) entry which is preliminary data.</text>
</comment>
<dbReference type="InterPro" id="IPR016161">
    <property type="entry name" value="Ald_DH/histidinol_DH"/>
</dbReference>
<dbReference type="Gene3D" id="3.40.605.10">
    <property type="entry name" value="Aldehyde Dehydrogenase, Chain A, domain 1"/>
    <property type="match status" value="1"/>
</dbReference>
<evidence type="ECO:0000313" key="6">
    <source>
        <dbReference type="Proteomes" id="UP000823823"/>
    </source>
</evidence>
<dbReference type="InterPro" id="IPR016162">
    <property type="entry name" value="Ald_DH_N"/>
</dbReference>
<gene>
    <name evidence="5" type="ORF">H9786_10640</name>
</gene>
<comment type="similarity">
    <text evidence="1">Belongs to the aldehyde dehydrogenase family.</text>
</comment>
<dbReference type="GO" id="GO:0016620">
    <property type="term" value="F:oxidoreductase activity, acting on the aldehyde or oxo group of donors, NAD or NADP as acceptor"/>
    <property type="evidence" value="ECO:0007669"/>
    <property type="project" value="InterPro"/>
</dbReference>
<dbReference type="PANTHER" id="PTHR43111">
    <property type="entry name" value="ALDEHYDE DEHYDROGENASE B-RELATED"/>
    <property type="match status" value="1"/>
</dbReference>
<dbReference type="EMBL" id="DWZH01000085">
    <property type="protein sequence ID" value="HJB10967.1"/>
    <property type="molecule type" value="Genomic_DNA"/>
</dbReference>
<evidence type="ECO:0000256" key="1">
    <source>
        <dbReference type="ARBA" id="ARBA00009986"/>
    </source>
</evidence>
<feature type="non-terminal residue" evidence="5">
    <location>
        <position position="1"/>
    </location>
</feature>
<proteinExistence type="inferred from homology"/>
<sequence>SQDTRRASASRPADTGRAAADRPALISMRSAMTLYARPGAEGAKVTVNSRYENYMGGQWVPPAQGEYFENPPPATDFDGAISIANDTLYGLGADVWSRQQNIAYRAGRAIQAGRAWVNNYQPHPVRATFGGYTSSGIGRENDLMMLDDSQQSKNLLVSYSESALGVV</sequence>
<feature type="region of interest" description="Disordered" evidence="3">
    <location>
        <begin position="1"/>
        <end position="21"/>
    </location>
</feature>
<reference evidence="5" key="1">
    <citation type="journal article" date="2021" name="PeerJ">
        <title>Extensive microbial diversity within the chicken gut microbiome revealed by metagenomics and culture.</title>
        <authorList>
            <person name="Gilroy R."/>
            <person name="Ravi A."/>
            <person name="Getino M."/>
            <person name="Pursley I."/>
            <person name="Horton D.L."/>
            <person name="Alikhan N.F."/>
            <person name="Baker D."/>
            <person name="Gharbi K."/>
            <person name="Hall N."/>
            <person name="Watson M."/>
            <person name="Adriaenssens E.M."/>
            <person name="Foster-Nyarko E."/>
            <person name="Jarju S."/>
            <person name="Secka A."/>
            <person name="Antonio M."/>
            <person name="Oren A."/>
            <person name="Chaudhuri R.R."/>
            <person name="La Ragione R."/>
            <person name="Hildebrand F."/>
            <person name="Pallen M.J."/>
        </authorList>
    </citation>
    <scope>NUCLEOTIDE SEQUENCE</scope>
    <source>
        <strain evidence="5">ChiHjej13B12-24818</strain>
    </source>
</reference>
<dbReference type="PANTHER" id="PTHR43111:SF1">
    <property type="entry name" value="ALDEHYDE DEHYDROGENASE B-RELATED"/>
    <property type="match status" value="1"/>
</dbReference>
<dbReference type="Pfam" id="PF00171">
    <property type="entry name" value="Aldedh"/>
    <property type="match status" value="1"/>
</dbReference>
<protein>
    <submittedName>
        <fullName evidence="5">Aldehyde dehydrogenase family protein</fullName>
    </submittedName>
</protein>
<reference evidence="5" key="2">
    <citation type="submission" date="2021-04" db="EMBL/GenBank/DDBJ databases">
        <authorList>
            <person name="Gilroy R."/>
        </authorList>
    </citation>
    <scope>NUCLEOTIDE SEQUENCE</scope>
    <source>
        <strain evidence="5">ChiHjej13B12-24818</strain>
    </source>
</reference>
<accession>A0A9D2LE05</accession>